<protein>
    <submittedName>
        <fullName evidence="2">Uncharacterized protein</fullName>
    </submittedName>
</protein>
<proteinExistence type="predicted"/>
<sequence length="219" mass="24603">MPAANPFPSSQIPPLPRRTMATTPAGADDQRRCHPRCGWPGVHGCPCGLTSRGDEERAESRASLEHAAEQLGTAWIRAGRRGRSSTVSLSSPPLNNYAQPSHPRPFQHHALHPIARDARRPAKPARRHAEHPRRARRKDQAPARRSDLIQDHESMKREIGELKTLLSSGSAIHQHVTNINKEEEEHHRLQMDAHNDDNERSVLTVTPGEEEDIDMDRHL</sequence>
<evidence type="ECO:0000256" key="1">
    <source>
        <dbReference type="SAM" id="MobiDB-lite"/>
    </source>
</evidence>
<feature type="compositionally biased region" description="Basic and acidic residues" evidence="1">
    <location>
        <begin position="138"/>
        <end position="150"/>
    </location>
</feature>
<evidence type="ECO:0000313" key="3">
    <source>
        <dbReference type="Proteomes" id="UP000054279"/>
    </source>
</evidence>
<feature type="compositionally biased region" description="Basic residues" evidence="1">
    <location>
        <begin position="121"/>
        <end position="137"/>
    </location>
</feature>
<dbReference type="Proteomes" id="UP000054279">
    <property type="component" value="Unassembled WGS sequence"/>
</dbReference>
<accession>A0A0C9VGA3</accession>
<evidence type="ECO:0000313" key="2">
    <source>
        <dbReference type="EMBL" id="KIJ46044.1"/>
    </source>
</evidence>
<feature type="compositionally biased region" description="Basic and acidic residues" evidence="1">
    <location>
        <begin position="180"/>
        <end position="200"/>
    </location>
</feature>
<feature type="compositionally biased region" description="Acidic residues" evidence="1">
    <location>
        <begin position="208"/>
        <end position="219"/>
    </location>
</feature>
<feature type="compositionally biased region" description="Polar residues" evidence="1">
    <location>
        <begin position="84"/>
        <end position="94"/>
    </location>
</feature>
<feature type="compositionally biased region" description="Basic and acidic residues" evidence="1">
    <location>
        <begin position="52"/>
        <end position="65"/>
    </location>
</feature>
<dbReference type="AlphaFoldDB" id="A0A0C9VGA3"/>
<dbReference type="EMBL" id="KN837109">
    <property type="protein sequence ID" value="KIJ46044.1"/>
    <property type="molecule type" value="Genomic_DNA"/>
</dbReference>
<gene>
    <name evidence="2" type="ORF">M422DRAFT_250472</name>
</gene>
<feature type="region of interest" description="Disordered" evidence="1">
    <location>
        <begin position="116"/>
        <end position="150"/>
    </location>
</feature>
<name>A0A0C9VGA3_SPHS4</name>
<feature type="region of interest" description="Disordered" evidence="1">
    <location>
        <begin position="75"/>
        <end position="94"/>
    </location>
</feature>
<organism evidence="2 3">
    <name type="scientific">Sphaerobolus stellatus (strain SS14)</name>
    <dbReference type="NCBI Taxonomy" id="990650"/>
    <lineage>
        <taxon>Eukaryota</taxon>
        <taxon>Fungi</taxon>
        <taxon>Dikarya</taxon>
        <taxon>Basidiomycota</taxon>
        <taxon>Agaricomycotina</taxon>
        <taxon>Agaricomycetes</taxon>
        <taxon>Phallomycetidae</taxon>
        <taxon>Geastrales</taxon>
        <taxon>Sphaerobolaceae</taxon>
        <taxon>Sphaerobolus</taxon>
    </lineage>
</organism>
<feature type="region of interest" description="Disordered" evidence="1">
    <location>
        <begin position="1"/>
        <end position="65"/>
    </location>
</feature>
<feature type="region of interest" description="Disordered" evidence="1">
    <location>
        <begin position="179"/>
        <end position="219"/>
    </location>
</feature>
<keyword evidence="3" id="KW-1185">Reference proteome</keyword>
<dbReference type="HOGENOM" id="CLU_1262233_0_0_1"/>
<reference evidence="2 3" key="1">
    <citation type="submission" date="2014-06" db="EMBL/GenBank/DDBJ databases">
        <title>Evolutionary Origins and Diversification of the Mycorrhizal Mutualists.</title>
        <authorList>
            <consortium name="DOE Joint Genome Institute"/>
            <consortium name="Mycorrhizal Genomics Consortium"/>
            <person name="Kohler A."/>
            <person name="Kuo A."/>
            <person name="Nagy L.G."/>
            <person name="Floudas D."/>
            <person name="Copeland A."/>
            <person name="Barry K.W."/>
            <person name="Cichocki N."/>
            <person name="Veneault-Fourrey C."/>
            <person name="LaButti K."/>
            <person name="Lindquist E.A."/>
            <person name="Lipzen A."/>
            <person name="Lundell T."/>
            <person name="Morin E."/>
            <person name="Murat C."/>
            <person name="Riley R."/>
            <person name="Ohm R."/>
            <person name="Sun H."/>
            <person name="Tunlid A."/>
            <person name="Henrissat B."/>
            <person name="Grigoriev I.V."/>
            <person name="Hibbett D.S."/>
            <person name="Martin F."/>
        </authorList>
    </citation>
    <scope>NUCLEOTIDE SEQUENCE [LARGE SCALE GENOMIC DNA]</scope>
    <source>
        <strain evidence="2 3">SS14</strain>
    </source>
</reference>